<keyword evidence="4 6" id="KW-1133">Transmembrane helix</keyword>
<evidence type="ECO:0000256" key="1">
    <source>
        <dbReference type="ARBA" id="ARBA00004162"/>
    </source>
</evidence>
<evidence type="ECO:0000259" key="7">
    <source>
        <dbReference type="Pfam" id="PF04024"/>
    </source>
</evidence>
<organism evidence="8 9">
    <name type="scientific">Actinorhabdospora filicis</name>
    <dbReference type="NCBI Taxonomy" id="1785913"/>
    <lineage>
        <taxon>Bacteria</taxon>
        <taxon>Bacillati</taxon>
        <taxon>Actinomycetota</taxon>
        <taxon>Actinomycetes</taxon>
        <taxon>Micromonosporales</taxon>
        <taxon>Micromonosporaceae</taxon>
        <taxon>Actinorhabdospora</taxon>
    </lineage>
</organism>
<evidence type="ECO:0000256" key="2">
    <source>
        <dbReference type="ARBA" id="ARBA00022475"/>
    </source>
</evidence>
<sequence>MKTLVRPANDRMVAGVCSALANRFGLKVSTVRLLTIASLLLPGSQVIAYAILWALIPSEGSARTVTV</sequence>
<dbReference type="Proteomes" id="UP001165079">
    <property type="component" value="Unassembled WGS sequence"/>
</dbReference>
<reference evidence="8" key="1">
    <citation type="submission" date="2023-03" db="EMBL/GenBank/DDBJ databases">
        <title>Actinorhabdospora filicis NBRC 111898.</title>
        <authorList>
            <person name="Ichikawa N."/>
            <person name="Sato H."/>
            <person name="Tonouchi N."/>
        </authorList>
    </citation>
    <scope>NUCLEOTIDE SEQUENCE</scope>
    <source>
        <strain evidence="8">NBRC 111898</strain>
    </source>
</reference>
<dbReference type="PANTHER" id="PTHR33885:SF3">
    <property type="entry name" value="PHAGE SHOCK PROTEIN C"/>
    <property type="match status" value="1"/>
</dbReference>
<evidence type="ECO:0000256" key="4">
    <source>
        <dbReference type="ARBA" id="ARBA00022989"/>
    </source>
</evidence>
<name>A0A9W6W5J9_9ACTN</name>
<keyword evidence="2" id="KW-1003">Cell membrane</keyword>
<evidence type="ECO:0000313" key="9">
    <source>
        <dbReference type="Proteomes" id="UP001165079"/>
    </source>
</evidence>
<dbReference type="InterPro" id="IPR052027">
    <property type="entry name" value="PspC"/>
</dbReference>
<dbReference type="EMBL" id="BSTX01000004">
    <property type="protein sequence ID" value="GLZ80467.1"/>
    <property type="molecule type" value="Genomic_DNA"/>
</dbReference>
<evidence type="ECO:0000256" key="3">
    <source>
        <dbReference type="ARBA" id="ARBA00022692"/>
    </source>
</evidence>
<dbReference type="InterPro" id="IPR007168">
    <property type="entry name" value="Phageshock_PspC_N"/>
</dbReference>
<gene>
    <name evidence="8" type="ORF">Afil01_52740</name>
</gene>
<dbReference type="AlphaFoldDB" id="A0A9W6W5J9"/>
<evidence type="ECO:0000313" key="8">
    <source>
        <dbReference type="EMBL" id="GLZ80467.1"/>
    </source>
</evidence>
<protein>
    <submittedName>
        <fullName evidence="8">PspC family transcriptional regulator</fullName>
    </submittedName>
</protein>
<keyword evidence="5 6" id="KW-0472">Membrane</keyword>
<feature type="domain" description="Phage shock protein PspC N-terminal" evidence="7">
    <location>
        <begin position="2"/>
        <end position="59"/>
    </location>
</feature>
<accession>A0A9W6W5J9</accession>
<comment type="caution">
    <text evidence="8">The sequence shown here is derived from an EMBL/GenBank/DDBJ whole genome shotgun (WGS) entry which is preliminary data.</text>
</comment>
<evidence type="ECO:0000256" key="6">
    <source>
        <dbReference type="SAM" id="Phobius"/>
    </source>
</evidence>
<comment type="subcellular location">
    <subcellularLocation>
        <location evidence="1">Cell membrane</location>
        <topology evidence="1">Single-pass membrane protein</topology>
    </subcellularLocation>
</comment>
<feature type="transmembrane region" description="Helical" evidence="6">
    <location>
        <begin position="33"/>
        <end position="56"/>
    </location>
</feature>
<dbReference type="RefSeq" id="WP_285665647.1">
    <property type="nucleotide sequence ID" value="NZ_BSTX01000004.1"/>
</dbReference>
<dbReference type="Pfam" id="PF04024">
    <property type="entry name" value="PspC"/>
    <property type="match status" value="1"/>
</dbReference>
<dbReference type="PANTHER" id="PTHR33885">
    <property type="entry name" value="PHAGE SHOCK PROTEIN C"/>
    <property type="match status" value="1"/>
</dbReference>
<keyword evidence="9" id="KW-1185">Reference proteome</keyword>
<proteinExistence type="predicted"/>
<keyword evidence="3 6" id="KW-0812">Transmembrane</keyword>
<evidence type="ECO:0000256" key="5">
    <source>
        <dbReference type="ARBA" id="ARBA00023136"/>
    </source>
</evidence>
<dbReference type="GO" id="GO:0005886">
    <property type="term" value="C:plasma membrane"/>
    <property type="evidence" value="ECO:0007669"/>
    <property type="project" value="UniProtKB-SubCell"/>
</dbReference>